<protein>
    <submittedName>
        <fullName evidence="1">Uncharacterized protein</fullName>
    </submittedName>
</protein>
<organism evidence="1">
    <name type="scientific">marine sediment metagenome</name>
    <dbReference type="NCBI Taxonomy" id="412755"/>
    <lineage>
        <taxon>unclassified sequences</taxon>
        <taxon>metagenomes</taxon>
        <taxon>ecological metagenomes</taxon>
    </lineage>
</organism>
<dbReference type="Gene3D" id="3.20.20.480">
    <property type="entry name" value="Trimethylamine methyltransferase-like"/>
    <property type="match status" value="1"/>
</dbReference>
<dbReference type="AlphaFoldDB" id="X0X3L2"/>
<accession>X0X3L2</accession>
<name>X0X3L2_9ZZZZ</name>
<comment type="caution">
    <text evidence="1">The sequence shown here is derived from an EMBL/GenBank/DDBJ whole genome shotgun (WGS) entry which is preliminary data.</text>
</comment>
<sequence>MKTLLQVLSDDEKDQIHERTLNILANTGVRVDTSK</sequence>
<feature type="non-terminal residue" evidence="1">
    <location>
        <position position="35"/>
    </location>
</feature>
<proteinExistence type="predicted"/>
<dbReference type="InterPro" id="IPR038601">
    <property type="entry name" value="MttB-like_sf"/>
</dbReference>
<gene>
    <name evidence="1" type="ORF">S01H1_73549</name>
</gene>
<dbReference type="EMBL" id="BARS01049151">
    <property type="protein sequence ID" value="GAG29967.1"/>
    <property type="molecule type" value="Genomic_DNA"/>
</dbReference>
<reference evidence="1" key="1">
    <citation type="journal article" date="2014" name="Front. Microbiol.">
        <title>High frequency of phylogenetically diverse reductive dehalogenase-homologous genes in deep subseafloor sedimentary metagenomes.</title>
        <authorList>
            <person name="Kawai M."/>
            <person name="Futagami T."/>
            <person name="Toyoda A."/>
            <person name="Takaki Y."/>
            <person name="Nishi S."/>
            <person name="Hori S."/>
            <person name="Arai W."/>
            <person name="Tsubouchi T."/>
            <person name="Morono Y."/>
            <person name="Uchiyama I."/>
            <person name="Ito T."/>
            <person name="Fujiyama A."/>
            <person name="Inagaki F."/>
            <person name="Takami H."/>
        </authorList>
    </citation>
    <scope>NUCLEOTIDE SEQUENCE</scope>
    <source>
        <strain evidence="1">Expedition CK06-06</strain>
    </source>
</reference>
<evidence type="ECO:0000313" key="1">
    <source>
        <dbReference type="EMBL" id="GAG29967.1"/>
    </source>
</evidence>